<evidence type="ECO:0000313" key="1">
    <source>
        <dbReference type="EMBL" id="JAH45411.1"/>
    </source>
</evidence>
<dbReference type="AlphaFoldDB" id="A0A0E9SVU4"/>
<proteinExistence type="predicted"/>
<dbReference type="EMBL" id="GBXM01063166">
    <property type="protein sequence ID" value="JAH45411.1"/>
    <property type="molecule type" value="Transcribed_RNA"/>
</dbReference>
<sequence>MVVIKVFPLLSLRLLHRCYFWLPPPPSTVL</sequence>
<accession>A0A0E9SVU4</accession>
<reference evidence="1" key="2">
    <citation type="journal article" date="2015" name="Fish Shellfish Immunol.">
        <title>Early steps in the European eel (Anguilla anguilla)-Vibrio vulnificus interaction in the gills: Role of the RtxA13 toxin.</title>
        <authorList>
            <person name="Callol A."/>
            <person name="Pajuelo D."/>
            <person name="Ebbesson L."/>
            <person name="Teles M."/>
            <person name="MacKenzie S."/>
            <person name="Amaro C."/>
        </authorList>
    </citation>
    <scope>NUCLEOTIDE SEQUENCE</scope>
</reference>
<protein>
    <submittedName>
        <fullName evidence="1">Uncharacterized protein</fullName>
    </submittedName>
</protein>
<dbReference type="EMBL" id="GBXM01084392">
    <property type="protein sequence ID" value="JAH24185.1"/>
    <property type="molecule type" value="Transcribed_RNA"/>
</dbReference>
<name>A0A0E9SVU4_ANGAN</name>
<organism evidence="1">
    <name type="scientific">Anguilla anguilla</name>
    <name type="common">European freshwater eel</name>
    <name type="synonym">Muraena anguilla</name>
    <dbReference type="NCBI Taxonomy" id="7936"/>
    <lineage>
        <taxon>Eukaryota</taxon>
        <taxon>Metazoa</taxon>
        <taxon>Chordata</taxon>
        <taxon>Craniata</taxon>
        <taxon>Vertebrata</taxon>
        <taxon>Euteleostomi</taxon>
        <taxon>Actinopterygii</taxon>
        <taxon>Neopterygii</taxon>
        <taxon>Teleostei</taxon>
        <taxon>Anguilliformes</taxon>
        <taxon>Anguillidae</taxon>
        <taxon>Anguilla</taxon>
    </lineage>
</organism>
<reference evidence="1" key="1">
    <citation type="submission" date="2014-11" db="EMBL/GenBank/DDBJ databases">
        <authorList>
            <person name="Amaro Gonzalez C."/>
        </authorList>
    </citation>
    <scope>NUCLEOTIDE SEQUENCE</scope>
</reference>